<dbReference type="AlphaFoldDB" id="A0A2H1JJR1"/>
<evidence type="ECO:0000313" key="1">
    <source>
        <dbReference type="EMBL" id="SMX87700.1"/>
    </source>
</evidence>
<name>A0A2H1JJR1_9MICO</name>
<dbReference type="Pfam" id="PF19786">
    <property type="entry name" value="DUF6270"/>
    <property type="match status" value="2"/>
</dbReference>
<sequence length="293" mass="33153">MNIAIYGSCVSRDTCEFMDEAKVLAYVARHSVTSLRTSHGEDNIDLGELTSPFQKRMVTSDLRGNGTARIAERAGELDLVLIDLVDERRGFWRFSDGTTMTNSLEIEACGAASAAKEDGAQLIEFGTNEHFEAWSQGFSTLVEGLQAAELLEKTIMLDIEWACAVDGAQHPQSNRIAKMGRQWRRLQRGARDAKRALSYRRSVRDAWASFTDVKPTEAESFADRAFAANREYVRYRNEARSRMQYVIGRSSDEVRIGRDHKWGPQPFHYRDSDYRSIVDDIRAKVKEIGGEPQ</sequence>
<dbReference type="GeneID" id="99774957"/>
<dbReference type="Proteomes" id="UP000234333">
    <property type="component" value="Unassembled WGS sequence"/>
</dbReference>
<organism evidence="1 2">
    <name type="scientific">Brevibacterium casei CIP 102111</name>
    <dbReference type="NCBI Taxonomy" id="1255625"/>
    <lineage>
        <taxon>Bacteria</taxon>
        <taxon>Bacillati</taxon>
        <taxon>Actinomycetota</taxon>
        <taxon>Actinomycetes</taxon>
        <taxon>Micrococcales</taxon>
        <taxon>Brevibacteriaceae</taxon>
        <taxon>Brevibacterium</taxon>
    </lineage>
</organism>
<accession>A0A2H1JJR1</accession>
<dbReference type="EMBL" id="FXZC01000004">
    <property type="protein sequence ID" value="SMX87700.1"/>
    <property type="molecule type" value="Genomic_DNA"/>
</dbReference>
<gene>
    <name evidence="1" type="ORF">BC102111_02345</name>
</gene>
<reference evidence="1 2" key="1">
    <citation type="submission" date="2017-03" db="EMBL/GenBank/DDBJ databases">
        <authorList>
            <person name="Afonso C.L."/>
            <person name="Miller P.J."/>
            <person name="Scott M.A."/>
            <person name="Spackman E."/>
            <person name="Goraichik I."/>
            <person name="Dimitrov K.M."/>
            <person name="Suarez D.L."/>
            <person name="Swayne D.E."/>
        </authorList>
    </citation>
    <scope>NUCLEOTIDE SEQUENCE [LARGE SCALE GENOMIC DNA]</scope>
    <source>
        <strain evidence="1 2">CIP 102111</strain>
    </source>
</reference>
<protein>
    <submittedName>
        <fullName evidence="1">Uncharacterized protein</fullName>
    </submittedName>
</protein>
<proteinExistence type="predicted"/>
<evidence type="ECO:0000313" key="2">
    <source>
        <dbReference type="Proteomes" id="UP000234333"/>
    </source>
</evidence>
<dbReference type="InterPro" id="IPR046237">
    <property type="entry name" value="DUF6270"/>
</dbReference>
<dbReference type="RefSeq" id="WP_146001422.1">
    <property type="nucleotide sequence ID" value="NZ_FXZC01000004.1"/>
</dbReference>